<reference evidence="3" key="1">
    <citation type="journal article" date="2019" name="Int. J. Syst. Evol. Microbiol.">
        <title>The Global Catalogue of Microorganisms (GCM) 10K type strain sequencing project: providing services to taxonomists for standard genome sequencing and annotation.</title>
        <authorList>
            <consortium name="The Broad Institute Genomics Platform"/>
            <consortium name="The Broad Institute Genome Sequencing Center for Infectious Disease"/>
            <person name="Wu L."/>
            <person name="Ma J."/>
        </authorList>
    </citation>
    <scope>NUCLEOTIDE SEQUENCE [LARGE SCALE GENOMIC DNA]</scope>
    <source>
        <strain evidence="3">JCM 32306</strain>
    </source>
</reference>
<accession>A0ABQ2R9F3</accession>
<keyword evidence="1" id="KW-0732">Signal</keyword>
<keyword evidence="3" id="KW-1185">Reference proteome</keyword>
<evidence type="ECO:0000313" key="2">
    <source>
        <dbReference type="EMBL" id="GGQ15189.1"/>
    </source>
</evidence>
<dbReference type="EMBL" id="BMQX01000008">
    <property type="protein sequence ID" value="GGQ15189.1"/>
    <property type="molecule type" value="Genomic_DNA"/>
</dbReference>
<dbReference type="Proteomes" id="UP000619118">
    <property type="component" value="Unassembled WGS sequence"/>
</dbReference>
<comment type="caution">
    <text evidence="2">The sequence shown here is derived from an EMBL/GenBank/DDBJ whole genome shotgun (WGS) entry which is preliminary data.</text>
</comment>
<name>A0ABQ2R9F3_9GAMM</name>
<evidence type="ECO:0000256" key="1">
    <source>
        <dbReference type="SAM" id="SignalP"/>
    </source>
</evidence>
<sequence length="111" mass="11691">MLLNRISVSALVLVVGSLMLLTTHAKAQSLRDPTLPGQGYVAVSSSIAPKQAMVLNSIVNGQRAYAVINNNILSVGDTVSGIGLRVTAIGQDSVTLSDGRKLQLFQSITER</sequence>
<proteinExistence type="predicted"/>
<feature type="chain" id="PRO_5046613299" evidence="1">
    <location>
        <begin position="28"/>
        <end position="111"/>
    </location>
</feature>
<gene>
    <name evidence="2" type="primary">mshK</name>
    <name evidence="2" type="ORF">GCM10009411_14580</name>
</gene>
<protein>
    <submittedName>
        <fullName evidence="2">MSHA biogenesis protein MshK</fullName>
    </submittedName>
</protein>
<feature type="signal peptide" evidence="1">
    <location>
        <begin position="1"/>
        <end position="27"/>
    </location>
</feature>
<organism evidence="2 3">
    <name type="scientific">Shewanella litoralis</name>
    <dbReference type="NCBI Taxonomy" id="2282700"/>
    <lineage>
        <taxon>Bacteria</taxon>
        <taxon>Pseudomonadati</taxon>
        <taxon>Pseudomonadota</taxon>
        <taxon>Gammaproteobacteria</taxon>
        <taxon>Alteromonadales</taxon>
        <taxon>Shewanellaceae</taxon>
        <taxon>Shewanella</taxon>
    </lineage>
</organism>
<evidence type="ECO:0000313" key="3">
    <source>
        <dbReference type="Proteomes" id="UP000619118"/>
    </source>
</evidence>